<reference evidence="1 2" key="1">
    <citation type="submission" date="2018-06" db="EMBL/GenBank/DDBJ databases">
        <authorList>
            <consortium name="Pathogen Informatics"/>
            <person name="Doyle S."/>
        </authorList>
    </citation>
    <scope>NUCLEOTIDE SEQUENCE [LARGE SCALE GENOMIC DNA]</scope>
    <source>
        <strain evidence="1 2">NCTC13645</strain>
    </source>
</reference>
<gene>
    <name evidence="1" type="ORF">NCTC13645_01623</name>
</gene>
<evidence type="ECO:0000313" key="2">
    <source>
        <dbReference type="Proteomes" id="UP000254621"/>
    </source>
</evidence>
<sequence>MIGPAKKGRSVVILGDTRKTDEAAELAEGRMSLCMNQRMVRAKGKSA</sequence>
<dbReference type="EMBL" id="UHIV01000004">
    <property type="protein sequence ID" value="SUP59368.1"/>
    <property type="molecule type" value="Genomic_DNA"/>
</dbReference>
<name>A0A380P3D2_WEIVI</name>
<protein>
    <submittedName>
        <fullName evidence="1">Uncharacterized protein</fullName>
    </submittedName>
</protein>
<evidence type="ECO:0000313" key="1">
    <source>
        <dbReference type="EMBL" id="SUP59368.1"/>
    </source>
</evidence>
<dbReference type="AlphaFoldDB" id="A0A380P3D2"/>
<accession>A0A380P3D2</accession>
<proteinExistence type="predicted"/>
<organism evidence="1 2">
    <name type="scientific">Weissella viridescens</name>
    <name type="common">Lactobacillus viridescens</name>
    <dbReference type="NCBI Taxonomy" id="1629"/>
    <lineage>
        <taxon>Bacteria</taxon>
        <taxon>Bacillati</taxon>
        <taxon>Bacillota</taxon>
        <taxon>Bacilli</taxon>
        <taxon>Lactobacillales</taxon>
        <taxon>Lactobacillaceae</taxon>
        <taxon>Weissella</taxon>
    </lineage>
</organism>
<dbReference type="Proteomes" id="UP000254621">
    <property type="component" value="Unassembled WGS sequence"/>
</dbReference>